<accession>U2QHF3</accession>
<keyword evidence="5 6" id="KW-0472">Membrane</keyword>
<reference evidence="8 9" key="1">
    <citation type="submission" date="2013-08" db="EMBL/GenBank/DDBJ databases">
        <authorList>
            <person name="Durkin A.S."/>
            <person name="Haft D.R."/>
            <person name="McCorrison J."/>
            <person name="Torralba M."/>
            <person name="Gillis M."/>
            <person name="Haft D.H."/>
            <person name="Methe B."/>
            <person name="Sutton G."/>
            <person name="Nelson K.E."/>
        </authorList>
    </citation>
    <scope>NUCLEOTIDE SEQUENCE [LARGE SCALE GENOMIC DNA]</scope>
    <source>
        <strain evidence="8 9">F0067</strain>
    </source>
</reference>
<organism evidence="8 9">
    <name type="scientific">Segatella baroniae F0067</name>
    <dbReference type="NCBI Taxonomy" id="1115809"/>
    <lineage>
        <taxon>Bacteria</taxon>
        <taxon>Pseudomonadati</taxon>
        <taxon>Bacteroidota</taxon>
        <taxon>Bacteroidia</taxon>
        <taxon>Bacteroidales</taxon>
        <taxon>Prevotellaceae</taxon>
        <taxon>Segatella</taxon>
    </lineage>
</organism>
<comment type="subcellular location">
    <subcellularLocation>
        <location evidence="1">Cell membrane</location>
        <topology evidence="1">Multi-pass membrane protein</topology>
    </subcellularLocation>
</comment>
<feature type="transmembrane region" description="Helical" evidence="6">
    <location>
        <begin position="21"/>
        <end position="41"/>
    </location>
</feature>
<keyword evidence="3 6" id="KW-0812">Transmembrane</keyword>
<dbReference type="PANTHER" id="PTHR30294:SF47">
    <property type="entry name" value="INNER MEMBRANE TRANSPORT PERMEASE YHHJ"/>
    <property type="match status" value="1"/>
</dbReference>
<dbReference type="GO" id="GO:0140359">
    <property type="term" value="F:ABC-type transporter activity"/>
    <property type="evidence" value="ECO:0007669"/>
    <property type="project" value="InterPro"/>
</dbReference>
<sequence length="387" mass="43510">MLRRLYHIARRECGIMWKNPIYGFCMVIFPLIVILFFTSLMKEGVPTDMPVGVVDEDNTSTTRALIHKLDAFQTTEVVAHFENVNQARQAIQRNEVYAFLYIPKGTTRGLMNGSQPKISFYYSNVTLAAGSMLFRDLKTISTLGSASVGMKKLSAVGKTSEEIKTFLQPIAIDLHMIGNPWASYNIYLSTIMVPGVLMIFVFLITPYSLGTELKFKRSRQLMTMAANQTWVAVVGKLIPQFLIFITIFLGFELYIYYGLGFPHPGGIVPILLLALLSVLSAQAFGVFVFGLMPSLRMSMSVCSLWAMVSFSACGATFPVFAMDSMIESIAQLFPLRHHYMVYQICILNDFPPSDAWFNFMALGIFIALPAFVLRNIKRAMLLYVYIP</sequence>
<gene>
    <name evidence="8" type="ORF">HMPREF9135_2248</name>
</gene>
<dbReference type="Proteomes" id="UP000016648">
    <property type="component" value="Unassembled WGS sequence"/>
</dbReference>
<evidence type="ECO:0000256" key="1">
    <source>
        <dbReference type="ARBA" id="ARBA00004651"/>
    </source>
</evidence>
<feature type="transmembrane region" description="Helical" evidence="6">
    <location>
        <begin position="355"/>
        <end position="373"/>
    </location>
</feature>
<feature type="transmembrane region" description="Helical" evidence="6">
    <location>
        <begin position="230"/>
        <end position="255"/>
    </location>
</feature>
<protein>
    <submittedName>
        <fullName evidence="8">ABC-2 family transporter protein</fullName>
    </submittedName>
</protein>
<feature type="transmembrane region" description="Helical" evidence="6">
    <location>
        <begin position="304"/>
        <end position="322"/>
    </location>
</feature>
<evidence type="ECO:0000256" key="3">
    <source>
        <dbReference type="ARBA" id="ARBA00022692"/>
    </source>
</evidence>
<dbReference type="Pfam" id="PF12698">
    <property type="entry name" value="ABC2_membrane_3"/>
    <property type="match status" value="1"/>
</dbReference>
<evidence type="ECO:0000313" key="9">
    <source>
        <dbReference type="Proteomes" id="UP000016648"/>
    </source>
</evidence>
<dbReference type="GO" id="GO:0005886">
    <property type="term" value="C:plasma membrane"/>
    <property type="evidence" value="ECO:0007669"/>
    <property type="project" value="UniProtKB-SubCell"/>
</dbReference>
<evidence type="ECO:0000256" key="2">
    <source>
        <dbReference type="ARBA" id="ARBA00022475"/>
    </source>
</evidence>
<name>U2QHF3_9BACT</name>
<keyword evidence="4 6" id="KW-1133">Transmembrane helix</keyword>
<dbReference type="PANTHER" id="PTHR30294">
    <property type="entry name" value="MEMBRANE COMPONENT OF ABC TRANSPORTER YHHJ-RELATED"/>
    <property type="match status" value="1"/>
</dbReference>
<dbReference type="PATRIC" id="fig|1115809.3.peg.2447"/>
<evidence type="ECO:0000313" key="8">
    <source>
        <dbReference type="EMBL" id="ERK38257.1"/>
    </source>
</evidence>
<dbReference type="AlphaFoldDB" id="U2QHF3"/>
<dbReference type="InterPro" id="IPR013525">
    <property type="entry name" value="ABC2_TM"/>
</dbReference>
<evidence type="ECO:0000256" key="6">
    <source>
        <dbReference type="SAM" id="Phobius"/>
    </source>
</evidence>
<comment type="caution">
    <text evidence="8">The sequence shown here is derived from an EMBL/GenBank/DDBJ whole genome shotgun (WGS) entry which is preliminary data.</text>
</comment>
<dbReference type="EMBL" id="AWEY01000043">
    <property type="protein sequence ID" value="ERK38257.1"/>
    <property type="molecule type" value="Genomic_DNA"/>
</dbReference>
<feature type="transmembrane region" description="Helical" evidence="6">
    <location>
        <begin position="186"/>
        <end position="209"/>
    </location>
</feature>
<keyword evidence="9" id="KW-1185">Reference proteome</keyword>
<proteinExistence type="predicted"/>
<dbReference type="RefSeq" id="WP_021590725.1">
    <property type="nucleotide sequence ID" value="NZ_AWEY01000043.1"/>
</dbReference>
<evidence type="ECO:0000259" key="7">
    <source>
        <dbReference type="Pfam" id="PF12698"/>
    </source>
</evidence>
<dbReference type="Gene3D" id="3.40.1710.10">
    <property type="entry name" value="abc type-2 transporter like domain"/>
    <property type="match status" value="1"/>
</dbReference>
<dbReference type="InterPro" id="IPR051449">
    <property type="entry name" value="ABC-2_transporter_component"/>
</dbReference>
<keyword evidence="2" id="KW-1003">Cell membrane</keyword>
<feature type="transmembrane region" description="Helical" evidence="6">
    <location>
        <begin position="267"/>
        <end position="292"/>
    </location>
</feature>
<feature type="domain" description="ABC-2 type transporter transmembrane" evidence="7">
    <location>
        <begin position="24"/>
        <end position="368"/>
    </location>
</feature>
<evidence type="ECO:0000256" key="5">
    <source>
        <dbReference type="ARBA" id="ARBA00023136"/>
    </source>
</evidence>
<evidence type="ECO:0000256" key="4">
    <source>
        <dbReference type="ARBA" id="ARBA00022989"/>
    </source>
</evidence>